<feature type="domain" description="Mechanosensitive ion channel transmembrane helices 2/3" evidence="15">
    <location>
        <begin position="881"/>
        <end position="922"/>
    </location>
</feature>
<feature type="coiled-coil region" evidence="8">
    <location>
        <begin position="166"/>
        <end position="258"/>
    </location>
</feature>
<dbReference type="PANTHER" id="PTHR30347">
    <property type="entry name" value="POTASSIUM CHANNEL RELATED"/>
    <property type="match status" value="1"/>
</dbReference>
<feature type="signal peptide" evidence="10">
    <location>
        <begin position="1"/>
        <end position="26"/>
    </location>
</feature>
<evidence type="ECO:0000256" key="2">
    <source>
        <dbReference type="ARBA" id="ARBA00008017"/>
    </source>
</evidence>
<feature type="transmembrane region" description="Helical" evidence="9">
    <location>
        <begin position="908"/>
        <end position="936"/>
    </location>
</feature>
<dbReference type="Pfam" id="PF21082">
    <property type="entry name" value="MS_channel_3rd"/>
    <property type="match status" value="1"/>
</dbReference>
<dbReference type="SUPFAM" id="SSF50182">
    <property type="entry name" value="Sm-like ribonucleoproteins"/>
    <property type="match status" value="1"/>
</dbReference>
<feature type="chain" id="PRO_5009263589" evidence="10">
    <location>
        <begin position="27"/>
        <end position="1111"/>
    </location>
</feature>
<proteinExistence type="inferred from homology"/>
<dbReference type="FunFam" id="1.10.287.1260:FF:000002">
    <property type="entry name" value="Potassium efflux system KefA"/>
    <property type="match status" value="1"/>
</dbReference>
<dbReference type="Pfam" id="PF00924">
    <property type="entry name" value="MS_channel_2nd"/>
    <property type="match status" value="1"/>
</dbReference>
<feature type="transmembrane region" description="Helical" evidence="9">
    <location>
        <begin position="831"/>
        <end position="854"/>
    </location>
</feature>
<evidence type="ECO:0000256" key="4">
    <source>
        <dbReference type="ARBA" id="ARBA00022692"/>
    </source>
</evidence>
<name>A0A1H1VRD3_9GAMM</name>
<evidence type="ECO:0000256" key="10">
    <source>
        <dbReference type="SAM" id="SignalP"/>
    </source>
</evidence>
<keyword evidence="4 9" id="KW-0812">Transmembrane</keyword>
<feature type="transmembrane region" description="Helical" evidence="9">
    <location>
        <begin position="622"/>
        <end position="639"/>
    </location>
</feature>
<gene>
    <name evidence="16" type="ORF">SAMN05216421_2368</name>
</gene>
<dbReference type="InterPro" id="IPR006685">
    <property type="entry name" value="MscS_channel_2nd"/>
</dbReference>
<evidence type="ECO:0000256" key="9">
    <source>
        <dbReference type="SAM" id="Phobius"/>
    </source>
</evidence>
<evidence type="ECO:0000256" key="5">
    <source>
        <dbReference type="ARBA" id="ARBA00022729"/>
    </source>
</evidence>
<evidence type="ECO:0000256" key="3">
    <source>
        <dbReference type="ARBA" id="ARBA00022475"/>
    </source>
</evidence>
<feature type="transmembrane region" description="Helical" evidence="9">
    <location>
        <begin position="545"/>
        <end position="567"/>
    </location>
</feature>
<evidence type="ECO:0000259" key="12">
    <source>
        <dbReference type="Pfam" id="PF12794"/>
    </source>
</evidence>
<dbReference type="InterPro" id="IPR024393">
    <property type="entry name" value="MscS_porin"/>
</dbReference>
<dbReference type="AlphaFoldDB" id="A0A1H1VRD3"/>
<feature type="domain" description="Mechanosensitive ion channel MscS porin" evidence="13">
    <location>
        <begin position="46"/>
        <end position="279"/>
    </location>
</feature>
<evidence type="ECO:0000256" key="1">
    <source>
        <dbReference type="ARBA" id="ARBA00004651"/>
    </source>
</evidence>
<keyword evidence="6 9" id="KW-1133">Transmembrane helix</keyword>
<dbReference type="Gene3D" id="3.30.70.100">
    <property type="match status" value="1"/>
</dbReference>
<feature type="transmembrane region" description="Helical" evidence="9">
    <location>
        <begin position="587"/>
        <end position="610"/>
    </location>
</feature>
<evidence type="ECO:0000259" key="15">
    <source>
        <dbReference type="Pfam" id="PF21088"/>
    </source>
</evidence>
<evidence type="ECO:0000256" key="7">
    <source>
        <dbReference type="ARBA" id="ARBA00023136"/>
    </source>
</evidence>
<dbReference type="NCBIfam" id="NF008438">
    <property type="entry name" value="PRK11281.1"/>
    <property type="match status" value="1"/>
</dbReference>
<evidence type="ECO:0000256" key="8">
    <source>
        <dbReference type="SAM" id="Coils"/>
    </source>
</evidence>
<dbReference type="GO" id="GO:0009992">
    <property type="term" value="P:intracellular water homeostasis"/>
    <property type="evidence" value="ECO:0007669"/>
    <property type="project" value="TreeGrafter"/>
</dbReference>
<dbReference type="InterPro" id="IPR052702">
    <property type="entry name" value="MscS-like_channel"/>
</dbReference>
<dbReference type="RefSeq" id="WP_093394925.1">
    <property type="nucleotide sequence ID" value="NZ_LT629736.1"/>
</dbReference>
<dbReference type="Proteomes" id="UP000243207">
    <property type="component" value="Chromosome I"/>
</dbReference>
<keyword evidence="8" id="KW-0175">Coiled coil</keyword>
<dbReference type="Gene3D" id="1.10.287.1260">
    <property type="match status" value="1"/>
</dbReference>
<comment type="subcellular location">
    <subcellularLocation>
        <location evidence="1">Cell membrane</location>
        <topology evidence="1">Multi-pass membrane protein</topology>
    </subcellularLocation>
</comment>
<dbReference type="InterPro" id="IPR011066">
    <property type="entry name" value="MscS_channel_C_sf"/>
</dbReference>
<dbReference type="Pfam" id="PF12794">
    <property type="entry name" value="MscS_TM"/>
    <property type="match status" value="1"/>
</dbReference>
<feature type="transmembrane region" description="Helical" evidence="9">
    <location>
        <begin position="651"/>
        <end position="671"/>
    </location>
</feature>
<dbReference type="FunFam" id="2.30.30.60:FF:000001">
    <property type="entry name" value="MscS Mechanosensitive ion channel"/>
    <property type="match status" value="1"/>
</dbReference>
<dbReference type="SUPFAM" id="SSF82689">
    <property type="entry name" value="Mechanosensitive channel protein MscS (YggB), C-terminal domain"/>
    <property type="match status" value="1"/>
</dbReference>
<feature type="coiled-coil region" evidence="8">
    <location>
        <begin position="90"/>
        <end position="117"/>
    </location>
</feature>
<dbReference type="OrthoDB" id="9799209at2"/>
<evidence type="ECO:0000259" key="11">
    <source>
        <dbReference type="Pfam" id="PF00924"/>
    </source>
</evidence>
<feature type="transmembrane region" description="Helical" evidence="9">
    <location>
        <begin position="499"/>
        <end position="515"/>
    </location>
</feature>
<feature type="transmembrane region" description="Helical" evidence="9">
    <location>
        <begin position="875"/>
        <end position="896"/>
    </location>
</feature>
<dbReference type="InterPro" id="IPR049278">
    <property type="entry name" value="MS_channel_C"/>
</dbReference>
<comment type="similarity">
    <text evidence="2">Belongs to the MscS (TC 1.A.23) family.</text>
</comment>
<dbReference type="EMBL" id="LT629736">
    <property type="protein sequence ID" value="SDS87040.1"/>
    <property type="molecule type" value="Genomic_DNA"/>
</dbReference>
<dbReference type="InterPro" id="IPR010920">
    <property type="entry name" value="LSM_dom_sf"/>
</dbReference>
<keyword evidence="17" id="KW-1185">Reference proteome</keyword>
<dbReference type="GO" id="GO:0005886">
    <property type="term" value="C:plasma membrane"/>
    <property type="evidence" value="ECO:0007669"/>
    <property type="project" value="UniProtKB-SubCell"/>
</dbReference>
<sequence>MPRAFTRVLAFVVLSLQLMLAPGAHAQEASAESELAQAMEQTRTAMQALADSSLSDTEKRDLQDLYQNTLNFIQRTQSTYTDLADLGKQIEQAPERIRLARQQLESIQAQTAEELQERYKDRDLAELETLIGDKVSRMFSWQNELTAVNSDLIAAQTRPERTQASVSANQSREQQLSEQIRSLQRQADTPLNTARLAMMRAEQRALQRHNELLRQRLNANSVLQDLAMQQRDLLSRQIADLEAEIQVLQDLIDAKRRTQSERTVSETTEEVLQAGNQQLLREQGTLNRRLSEELLRATNQLGELTRKNILTKQQIDSVTQIESALDQQIGVLEGSVLLSRILHQQKKALPDTRPDLTLTDQIADLRLRQFELNQLRDEMTNPSAYLARLVNQLPEEQRESLRAEFERVVNSRISLVDQLSANINTLLSLAITLQINQRQLEQTSGELRRTIDDQLFWVASNRPLDRSWFLNFPSQALAQLEAMEPVKQLKIIGNTLRDHALWLALIALLVGLYVWRLPHLRQQLRQLHEDVGHFRRDSVRHTPKALLLTAVMIIPVPLVLSGLGLIFTRGEEPAMPGLGQALSQLALAWFMLHLVYRVFDPSGIATLHFRWDQDLVDRLHRLVRRGAWIVLPMVVVVALGETRPEQLIDDVIGRLTLLIGLVLLAVLLGRMMQQSQPLYSSKVLHASASLVLVLAPLAVAGLLAWGYNYTAIKLTDRFIGTLYLIILWMLVEGSVMRNLNVAGRRLAYQRSLNKRQAPQPRESVDSEVSVEIPEMDIQQINQQSLRLARMGLVILFGVLVYFTWSDLISAASYLQSVTLWEYNAGTAEAPVMAPITAGDMLGALVIIVLMLSLARNLPGLLEIMVLSRMDLRQGSSYAITTLLSYVIVGVGLFSALSTLGVSWSKLQWLVAALGVGLGFGLQEIFANFVSGLIILFERPVRIGDVVTIGNLSGTVNRIRIRATTITDFDRKEIIVPNKTFVTNQLINWSLNDTITRVTVIVGVAYGSDLEKVRELLLNISDSNPRVLKDPAPMVLFLSFGDSTLNHELRIHVKELIDRNLSIDEINREIDRQFREHGIEIAFRQMDINLRNSEGLERLIVSKRIEGQQPSA</sequence>
<dbReference type="InterPro" id="IPR025692">
    <property type="entry name" value="MscS_IM_dom1"/>
</dbReference>
<dbReference type="InterPro" id="IPR006686">
    <property type="entry name" value="MscS_channel_CS"/>
</dbReference>
<dbReference type="PANTHER" id="PTHR30347:SF1">
    <property type="entry name" value="MECHANOSENSITIVE CHANNEL MSCK"/>
    <property type="match status" value="1"/>
</dbReference>
<evidence type="ECO:0000256" key="6">
    <source>
        <dbReference type="ARBA" id="ARBA00022989"/>
    </source>
</evidence>
<dbReference type="PROSITE" id="PS01246">
    <property type="entry name" value="UPF0003"/>
    <property type="match status" value="1"/>
</dbReference>
<organism evidence="16 17">
    <name type="scientific">Halopseudomonas xinjiangensis</name>
    <dbReference type="NCBI Taxonomy" id="487184"/>
    <lineage>
        <taxon>Bacteria</taxon>
        <taxon>Pseudomonadati</taxon>
        <taxon>Pseudomonadota</taxon>
        <taxon>Gammaproteobacteria</taxon>
        <taxon>Pseudomonadales</taxon>
        <taxon>Pseudomonadaceae</taxon>
        <taxon>Halopseudomonas</taxon>
    </lineage>
</organism>
<keyword evidence="3" id="KW-1003">Cell membrane</keyword>
<feature type="transmembrane region" description="Helical" evidence="9">
    <location>
        <begin position="718"/>
        <end position="736"/>
    </location>
</feature>
<dbReference type="InterPro" id="IPR023408">
    <property type="entry name" value="MscS_beta-dom_sf"/>
</dbReference>
<evidence type="ECO:0000259" key="14">
    <source>
        <dbReference type="Pfam" id="PF21082"/>
    </source>
</evidence>
<accession>A0A1H1VRD3</accession>
<feature type="domain" description="Mechanosensitive ion channel MscS" evidence="11">
    <location>
        <begin position="924"/>
        <end position="989"/>
    </location>
</feature>
<dbReference type="Gene3D" id="2.30.30.60">
    <property type="match status" value="1"/>
</dbReference>
<feature type="domain" description="Mechanosensitive ion channel inner membrane" evidence="12">
    <location>
        <begin position="502"/>
        <end position="820"/>
    </location>
</feature>
<dbReference type="Pfam" id="PF12795">
    <property type="entry name" value="MscS_porin"/>
    <property type="match status" value="1"/>
</dbReference>
<keyword evidence="7 9" id="KW-0472">Membrane</keyword>
<feature type="domain" description="Mechanosensitive ion channel MscS C-terminal" evidence="14">
    <location>
        <begin position="997"/>
        <end position="1080"/>
    </location>
</feature>
<dbReference type="GO" id="GO:0008381">
    <property type="term" value="F:mechanosensitive monoatomic ion channel activity"/>
    <property type="evidence" value="ECO:0007669"/>
    <property type="project" value="UniProtKB-ARBA"/>
</dbReference>
<evidence type="ECO:0000313" key="16">
    <source>
        <dbReference type="EMBL" id="SDS87040.1"/>
    </source>
</evidence>
<evidence type="ECO:0000259" key="13">
    <source>
        <dbReference type="Pfam" id="PF12795"/>
    </source>
</evidence>
<dbReference type="InterPro" id="IPR011014">
    <property type="entry name" value="MscS_channel_TM-2"/>
</dbReference>
<dbReference type="Pfam" id="PF21088">
    <property type="entry name" value="MS_channel_1st"/>
    <property type="match status" value="1"/>
</dbReference>
<reference evidence="17" key="1">
    <citation type="submission" date="2016-10" db="EMBL/GenBank/DDBJ databases">
        <authorList>
            <person name="Varghese N."/>
            <person name="Submissions S."/>
        </authorList>
    </citation>
    <scope>NUCLEOTIDE SEQUENCE [LARGE SCALE GENOMIC DNA]</scope>
    <source>
        <strain evidence="17">NRRL B-51270</strain>
    </source>
</reference>
<protein>
    <submittedName>
        <fullName evidence="16">Potassium efflux system protein</fullName>
    </submittedName>
</protein>
<keyword evidence="5 10" id="KW-0732">Signal</keyword>
<feature type="transmembrane region" description="Helical" evidence="9">
    <location>
        <begin position="792"/>
        <end position="811"/>
    </location>
</feature>
<evidence type="ECO:0000313" key="17">
    <source>
        <dbReference type="Proteomes" id="UP000243207"/>
    </source>
</evidence>
<feature type="transmembrane region" description="Helical" evidence="9">
    <location>
        <begin position="683"/>
        <end position="706"/>
    </location>
</feature>
<dbReference type="STRING" id="487184.SAMN05216421_2368"/>
<dbReference type="SUPFAM" id="SSF82861">
    <property type="entry name" value="Mechanosensitive channel protein MscS (YggB), transmembrane region"/>
    <property type="match status" value="1"/>
</dbReference>
<dbReference type="InterPro" id="IPR049142">
    <property type="entry name" value="MS_channel_1st"/>
</dbReference>